<dbReference type="AlphaFoldDB" id="A0ABD1JFV7"/>
<keyword evidence="7" id="KW-0539">Nucleus</keyword>
<keyword evidence="4" id="KW-0540">Nuclease</keyword>
<protein>
    <recommendedName>
        <fullName evidence="8">DDE Tnp4 domain-containing protein</fullName>
    </recommendedName>
</protein>
<dbReference type="GO" id="GO:0046872">
    <property type="term" value="F:metal ion binding"/>
    <property type="evidence" value="ECO:0007669"/>
    <property type="project" value="UniProtKB-KW"/>
</dbReference>
<dbReference type="EMBL" id="JBHFQA010000015">
    <property type="protein sequence ID" value="KAL2086038.1"/>
    <property type="molecule type" value="Genomic_DNA"/>
</dbReference>
<dbReference type="PANTHER" id="PTHR22930:SF269">
    <property type="entry name" value="NUCLEASE HARBI1-LIKE PROTEIN"/>
    <property type="match status" value="1"/>
</dbReference>
<comment type="caution">
    <text evidence="9">The sequence shown here is derived from an EMBL/GenBank/DDBJ whole genome shotgun (WGS) entry which is preliminary data.</text>
</comment>
<dbReference type="PANTHER" id="PTHR22930">
    <property type="match status" value="1"/>
</dbReference>
<gene>
    <name evidence="9" type="ORF">ACEWY4_017097</name>
</gene>
<dbReference type="GO" id="GO:0004518">
    <property type="term" value="F:nuclease activity"/>
    <property type="evidence" value="ECO:0007669"/>
    <property type="project" value="UniProtKB-KW"/>
</dbReference>
<evidence type="ECO:0000256" key="7">
    <source>
        <dbReference type="ARBA" id="ARBA00023242"/>
    </source>
</evidence>
<evidence type="ECO:0000313" key="10">
    <source>
        <dbReference type="Proteomes" id="UP001591681"/>
    </source>
</evidence>
<evidence type="ECO:0000256" key="1">
    <source>
        <dbReference type="ARBA" id="ARBA00001968"/>
    </source>
</evidence>
<keyword evidence="6" id="KW-0378">Hydrolase</keyword>
<sequence>MTVSFPKAAEWKDITREFWTAWNFPTCLGCIDGKHVAITAPPGAGSDFFNYKGVHSIVLLAACDARYRFTMVDIGAFGRESTSLDDAKKVYNYRHWEGLQLPARRLIENSFGILAARWRILGRPMEFHPSKVVDVANACVALHNTLAHTDAGRSPTCSYIPPTFVDAVNPSGDIVPGEWRRLCAGDSSLRDGVRLSNARASRAACAVRDDLKAFFQTPQGLVPWQENVIRRGCLN</sequence>
<dbReference type="GO" id="GO:0016787">
    <property type="term" value="F:hydrolase activity"/>
    <property type="evidence" value="ECO:0007669"/>
    <property type="project" value="UniProtKB-KW"/>
</dbReference>
<comment type="cofactor">
    <cofactor evidence="1">
        <name>a divalent metal cation</name>
        <dbReference type="ChEBI" id="CHEBI:60240"/>
    </cofactor>
</comment>
<evidence type="ECO:0000256" key="5">
    <source>
        <dbReference type="ARBA" id="ARBA00022723"/>
    </source>
</evidence>
<dbReference type="InterPro" id="IPR027806">
    <property type="entry name" value="HARBI1_dom"/>
</dbReference>
<reference evidence="9 10" key="1">
    <citation type="submission" date="2024-09" db="EMBL/GenBank/DDBJ databases">
        <title>A chromosome-level genome assembly of Gray's grenadier anchovy, Coilia grayii.</title>
        <authorList>
            <person name="Fu Z."/>
        </authorList>
    </citation>
    <scope>NUCLEOTIDE SEQUENCE [LARGE SCALE GENOMIC DNA]</scope>
    <source>
        <strain evidence="9">G4</strain>
        <tissue evidence="9">Muscle</tissue>
    </source>
</reference>
<feature type="domain" description="DDE Tnp4" evidence="8">
    <location>
        <begin position="31"/>
        <end position="81"/>
    </location>
</feature>
<evidence type="ECO:0000259" key="8">
    <source>
        <dbReference type="Pfam" id="PF13359"/>
    </source>
</evidence>
<name>A0ABD1JFV7_9TELE</name>
<evidence type="ECO:0000256" key="6">
    <source>
        <dbReference type="ARBA" id="ARBA00022801"/>
    </source>
</evidence>
<evidence type="ECO:0000313" key="9">
    <source>
        <dbReference type="EMBL" id="KAL2086038.1"/>
    </source>
</evidence>
<keyword evidence="5" id="KW-0479">Metal-binding</keyword>
<dbReference type="GO" id="GO:0005634">
    <property type="term" value="C:nucleus"/>
    <property type="evidence" value="ECO:0007669"/>
    <property type="project" value="UniProtKB-SubCell"/>
</dbReference>
<comment type="similarity">
    <text evidence="3">Belongs to the HARBI1 family.</text>
</comment>
<evidence type="ECO:0000256" key="3">
    <source>
        <dbReference type="ARBA" id="ARBA00006958"/>
    </source>
</evidence>
<accession>A0ABD1JFV7</accession>
<proteinExistence type="inferred from homology"/>
<dbReference type="Pfam" id="PF13359">
    <property type="entry name" value="DDE_Tnp_4"/>
    <property type="match status" value="1"/>
</dbReference>
<dbReference type="Proteomes" id="UP001591681">
    <property type="component" value="Unassembled WGS sequence"/>
</dbReference>
<organism evidence="9 10">
    <name type="scientific">Coilia grayii</name>
    <name type="common">Gray's grenadier anchovy</name>
    <dbReference type="NCBI Taxonomy" id="363190"/>
    <lineage>
        <taxon>Eukaryota</taxon>
        <taxon>Metazoa</taxon>
        <taxon>Chordata</taxon>
        <taxon>Craniata</taxon>
        <taxon>Vertebrata</taxon>
        <taxon>Euteleostomi</taxon>
        <taxon>Actinopterygii</taxon>
        <taxon>Neopterygii</taxon>
        <taxon>Teleostei</taxon>
        <taxon>Clupei</taxon>
        <taxon>Clupeiformes</taxon>
        <taxon>Clupeoidei</taxon>
        <taxon>Engraulidae</taxon>
        <taxon>Coilinae</taxon>
        <taxon>Coilia</taxon>
    </lineage>
</organism>
<keyword evidence="10" id="KW-1185">Reference proteome</keyword>
<evidence type="ECO:0000256" key="2">
    <source>
        <dbReference type="ARBA" id="ARBA00004123"/>
    </source>
</evidence>
<dbReference type="InterPro" id="IPR045249">
    <property type="entry name" value="HARBI1-like"/>
</dbReference>
<evidence type="ECO:0000256" key="4">
    <source>
        <dbReference type="ARBA" id="ARBA00022722"/>
    </source>
</evidence>
<comment type="subcellular location">
    <subcellularLocation>
        <location evidence="2">Nucleus</location>
    </subcellularLocation>
</comment>